<name>A0A444DNM4_ENSVE</name>
<reference evidence="1 2" key="1">
    <citation type="journal article" date="2014" name="Agronomy (Basel)">
        <title>A Draft Genome Sequence for Ensete ventricosum, the Drought-Tolerant Tree Against Hunger.</title>
        <authorList>
            <person name="Harrison J."/>
            <person name="Moore K.A."/>
            <person name="Paszkiewicz K."/>
            <person name="Jones T."/>
            <person name="Grant M."/>
            <person name="Ambacheew D."/>
            <person name="Muzemil S."/>
            <person name="Studholme D.J."/>
        </authorList>
    </citation>
    <scope>NUCLEOTIDE SEQUENCE [LARGE SCALE GENOMIC DNA]</scope>
</reference>
<protein>
    <submittedName>
        <fullName evidence="1">Uncharacterized protein</fullName>
    </submittedName>
</protein>
<gene>
    <name evidence="1" type="ORF">B296_00029728</name>
</gene>
<comment type="caution">
    <text evidence="1">The sequence shown here is derived from an EMBL/GenBank/DDBJ whole genome shotgun (WGS) entry which is preliminary data.</text>
</comment>
<dbReference type="AlphaFoldDB" id="A0A444DNM4"/>
<evidence type="ECO:0000313" key="1">
    <source>
        <dbReference type="EMBL" id="RRT71002.1"/>
    </source>
</evidence>
<evidence type="ECO:0000313" key="2">
    <source>
        <dbReference type="Proteomes" id="UP000287651"/>
    </source>
</evidence>
<sequence length="139" mass="15353">MPYVIGTWNTCSPPPSPTHHLRHLTRRRILWTGNETFEKLGTLGTSANLLVYLTTVFHMKSVAAATLVTVFNGTTSLTPLLGAFLADTYLGRYATLGAASVASFLVCYHFEVLPFSLTSFSRLLRVCSMKSQPNKTPRE</sequence>
<dbReference type="EMBL" id="AMZH03003837">
    <property type="protein sequence ID" value="RRT71002.1"/>
    <property type="molecule type" value="Genomic_DNA"/>
</dbReference>
<proteinExistence type="predicted"/>
<dbReference type="InterPro" id="IPR036259">
    <property type="entry name" value="MFS_trans_sf"/>
</dbReference>
<dbReference type="Gene3D" id="1.20.1250.20">
    <property type="entry name" value="MFS general substrate transporter like domains"/>
    <property type="match status" value="1"/>
</dbReference>
<organism evidence="1 2">
    <name type="scientific">Ensete ventricosum</name>
    <name type="common">Abyssinian banana</name>
    <name type="synonym">Musa ensete</name>
    <dbReference type="NCBI Taxonomy" id="4639"/>
    <lineage>
        <taxon>Eukaryota</taxon>
        <taxon>Viridiplantae</taxon>
        <taxon>Streptophyta</taxon>
        <taxon>Embryophyta</taxon>
        <taxon>Tracheophyta</taxon>
        <taxon>Spermatophyta</taxon>
        <taxon>Magnoliopsida</taxon>
        <taxon>Liliopsida</taxon>
        <taxon>Zingiberales</taxon>
        <taxon>Musaceae</taxon>
        <taxon>Ensete</taxon>
    </lineage>
</organism>
<dbReference type="Proteomes" id="UP000287651">
    <property type="component" value="Unassembled WGS sequence"/>
</dbReference>
<dbReference type="SUPFAM" id="SSF103473">
    <property type="entry name" value="MFS general substrate transporter"/>
    <property type="match status" value="1"/>
</dbReference>
<accession>A0A444DNM4</accession>
<dbReference type="PANTHER" id="PTHR11654">
    <property type="entry name" value="OLIGOPEPTIDE TRANSPORTER-RELATED"/>
    <property type="match status" value="1"/>
</dbReference>